<comment type="similarity">
    <text evidence="1 7">Belongs to the EF-Ts family.</text>
</comment>
<evidence type="ECO:0000256" key="5">
    <source>
        <dbReference type="ARBA" id="ARBA00022917"/>
    </source>
</evidence>
<protein>
    <recommendedName>
        <fullName evidence="2 7">Elongation factor Ts</fullName>
        <shortName evidence="7">EF-Ts</shortName>
    </recommendedName>
</protein>
<dbReference type="PANTHER" id="PTHR11741:SF0">
    <property type="entry name" value="ELONGATION FACTOR TS, MITOCHONDRIAL"/>
    <property type="match status" value="1"/>
</dbReference>
<keyword evidence="4 7" id="KW-0251">Elongation factor</keyword>
<evidence type="ECO:0000259" key="8">
    <source>
        <dbReference type="Pfam" id="PF00889"/>
    </source>
</evidence>
<dbReference type="InterPro" id="IPR018101">
    <property type="entry name" value="Transl_elong_Ts_CS"/>
</dbReference>
<dbReference type="InterPro" id="IPR009060">
    <property type="entry name" value="UBA-like_sf"/>
</dbReference>
<comment type="function">
    <text evidence="6 7">Associates with the EF-Tu.GDP complex and induces the exchange of GDP to GTP. It remains bound to the aminoacyl-tRNA.EF-Tu.GTP complex up to the GTP hydrolysis stage on the ribosome.</text>
</comment>
<evidence type="ECO:0000256" key="6">
    <source>
        <dbReference type="ARBA" id="ARBA00025453"/>
    </source>
</evidence>
<feature type="region of interest" description="Involved in Mg(2+) ion dislocation from EF-Tu" evidence="7">
    <location>
        <begin position="79"/>
        <end position="82"/>
    </location>
</feature>
<evidence type="ECO:0000256" key="2">
    <source>
        <dbReference type="ARBA" id="ARBA00016956"/>
    </source>
</evidence>
<evidence type="ECO:0000256" key="4">
    <source>
        <dbReference type="ARBA" id="ARBA00022768"/>
    </source>
</evidence>
<dbReference type="NCBIfam" id="TIGR00116">
    <property type="entry name" value="tsf"/>
    <property type="match status" value="1"/>
</dbReference>
<proteinExistence type="inferred from homology"/>
<dbReference type="Pfam" id="PF00889">
    <property type="entry name" value="EF_TS"/>
    <property type="match status" value="1"/>
</dbReference>
<keyword evidence="3 7" id="KW-0963">Cytoplasm</keyword>
<dbReference type="SUPFAM" id="SSF46934">
    <property type="entry name" value="UBA-like"/>
    <property type="match status" value="1"/>
</dbReference>
<sequence>MKITIEMIKELRQKTQAGITNCKKALEETNGDIESAINFLKEKGLFYHKKNKTKDILEGLTNVVVKNNKAILYELNAETDFVVQNKNFMELYNQLENILLEADSSIQNLKDFLKYQWNGQSVEELISQKSFIIKEQIVLSRIQIIYKKDEEGFGFYKHQGGKISALVHLTKSSADVEEHIPVHIVGMKPKFLSKELIDINFLNKEKEILLEQLKEKNSHKPLKDELLNKIVENKFNTLIEQNCLLEQPFYMESNQKVKEYLIQNKTDIINYYYFEVGKK</sequence>
<dbReference type="PANTHER" id="PTHR11741">
    <property type="entry name" value="ELONGATION FACTOR TS"/>
    <property type="match status" value="1"/>
</dbReference>
<evidence type="ECO:0000313" key="9">
    <source>
        <dbReference type="EMBL" id="MDC9032127.1"/>
    </source>
</evidence>
<dbReference type="RefSeq" id="WP_273585335.1">
    <property type="nucleotide sequence ID" value="NZ_JANHJP010000005.1"/>
</dbReference>
<dbReference type="EMBL" id="JANHJP010000005">
    <property type="protein sequence ID" value="MDC9032127.1"/>
    <property type="molecule type" value="Genomic_DNA"/>
</dbReference>
<dbReference type="CDD" id="cd14275">
    <property type="entry name" value="UBA_EF-Ts"/>
    <property type="match status" value="1"/>
</dbReference>
<dbReference type="GO" id="GO:0003746">
    <property type="term" value="F:translation elongation factor activity"/>
    <property type="evidence" value="ECO:0007669"/>
    <property type="project" value="UniProtKB-KW"/>
</dbReference>
<dbReference type="Gene3D" id="1.10.286.20">
    <property type="match status" value="1"/>
</dbReference>
<feature type="domain" description="Translation elongation factor EFTs/EF1B dimerisation" evidence="8">
    <location>
        <begin position="70"/>
        <end position="278"/>
    </location>
</feature>
<dbReference type="SUPFAM" id="SSF54713">
    <property type="entry name" value="Elongation factor Ts (EF-Ts), dimerisation domain"/>
    <property type="match status" value="1"/>
</dbReference>
<accession>A0ABT5L9D6</accession>
<keyword evidence="10" id="KW-1185">Reference proteome</keyword>
<comment type="caution">
    <text evidence="9">The sequence shown here is derived from an EMBL/GenBank/DDBJ whole genome shotgun (WGS) entry which is preliminary data.</text>
</comment>
<dbReference type="InterPro" id="IPR014039">
    <property type="entry name" value="Transl_elong_EFTs/EF1B_dimer"/>
</dbReference>
<dbReference type="PROSITE" id="PS01126">
    <property type="entry name" value="EF_TS_1"/>
    <property type="match status" value="1"/>
</dbReference>
<evidence type="ECO:0000313" key="10">
    <source>
        <dbReference type="Proteomes" id="UP001221763"/>
    </source>
</evidence>
<dbReference type="Gene3D" id="3.30.479.20">
    <property type="entry name" value="Elongation factor Ts, dimerisation domain"/>
    <property type="match status" value="2"/>
</dbReference>
<evidence type="ECO:0000256" key="1">
    <source>
        <dbReference type="ARBA" id="ARBA00005532"/>
    </source>
</evidence>
<dbReference type="Gene3D" id="1.10.8.10">
    <property type="entry name" value="DNA helicase RuvA subunit, C-terminal domain"/>
    <property type="match status" value="1"/>
</dbReference>
<keyword evidence="5 7" id="KW-0648">Protein biosynthesis</keyword>
<evidence type="ECO:0000256" key="3">
    <source>
        <dbReference type="ARBA" id="ARBA00022490"/>
    </source>
</evidence>
<dbReference type="Proteomes" id="UP001221763">
    <property type="component" value="Unassembled WGS sequence"/>
</dbReference>
<organism evidence="9 10">
    <name type="scientific">Columbia Basin potato purple top phytoplasma</name>
    <dbReference type="NCBI Taxonomy" id="307134"/>
    <lineage>
        <taxon>Bacteria</taxon>
        <taxon>Bacillati</taxon>
        <taxon>Mycoplasmatota</taxon>
        <taxon>Mollicutes</taxon>
        <taxon>Acholeplasmatales</taxon>
        <taxon>Acholeplasmataceae</taxon>
        <taxon>Candidatus Phytoplasma</taxon>
        <taxon>16SrVI (Clover proliferation group)</taxon>
    </lineage>
</organism>
<comment type="subcellular location">
    <subcellularLocation>
        <location evidence="7">Cytoplasm</location>
    </subcellularLocation>
</comment>
<evidence type="ECO:0000256" key="7">
    <source>
        <dbReference type="HAMAP-Rule" id="MF_00050"/>
    </source>
</evidence>
<reference evidence="9 10" key="1">
    <citation type="journal article" date="2023" name="Plant">
        <title>Draft Genome Sequence Resource of CBPPT1, a 'Candidatus Phytoplasma trifolii'-Related Strain Associated with Potato Purple Top Disease in the Columbia Basin, U.S.A.</title>
        <authorList>
            <person name="Wei W."/>
            <person name="Shao J."/>
            <person name="Bottner-Parker K.D."/>
            <person name="Zhao Y."/>
        </authorList>
    </citation>
    <scope>NUCLEOTIDE SEQUENCE [LARGE SCALE GENOMIC DNA]</scope>
    <source>
        <strain evidence="9 10">CBPPT1</strain>
    </source>
</reference>
<gene>
    <name evidence="7" type="primary">tsf</name>
    <name evidence="9" type="ORF">M8044_000349</name>
</gene>
<dbReference type="HAMAP" id="MF_00050">
    <property type="entry name" value="EF_Ts"/>
    <property type="match status" value="1"/>
</dbReference>
<dbReference type="InterPro" id="IPR001816">
    <property type="entry name" value="Transl_elong_EFTs/EF1B"/>
</dbReference>
<name>A0ABT5L9D6_9MOLU</name>
<dbReference type="InterPro" id="IPR036402">
    <property type="entry name" value="EF-Ts_dimer_sf"/>
</dbReference>